<dbReference type="SMART" id="SM00220">
    <property type="entry name" value="S_TKc"/>
    <property type="match status" value="1"/>
</dbReference>
<dbReference type="Gene3D" id="3.30.200.20">
    <property type="entry name" value="Phosphorylase Kinase, domain 1"/>
    <property type="match status" value="1"/>
</dbReference>
<gene>
    <name evidence="8" type="ORF">SAMN06296058_1770</name>
</gene>
<dbReference type="Gene3D" id="1.25.40.10">
    <property type="entry name" value="Tetratricopeptide repeat domain"/>
    <property type="match status" value="2"/>
</dbReference>
<keyword evidence="2 5" id="KW-0547">Nucleotide-binding</keyword>
<keyword evidence="3 8" id="KW-0418">Kinase</keyword>
<dbReference type="PROSITE" id="PS00107">
    <property type="entry name" value="PROTEIN_KINASE_ATP"/>
    <property type="match status" value="1"/>
</dbReference>
<dbReference type="EMBL" id="FUZV01000001">
    <property type="protein sequence ID" value="SKC63959.1"/>
    <property type="molecule type" value="Genomic_DNA"/>
</dbReference>
<dbReference type="Pfam" id="PF13424">
    <property type="entry name" value="TPR_12"/>
    <property type="match status" value="2"/>
</dbReference>
<dbReference type="PANTHER" id="PTHR43289:SF34">
    <property type="entry name" value="SERINE_THREONINE-PROTEIN KINASE YBDM-RELATED"/>
    <property type="match status" value="1"/>
</dbReference>
<dbReference type="SUPFAM" id="SSF56112">
    <property type="entry name" value="Protein kinase-like (PK-like)"/>
    <property type="match status" value="1"/>
</dbReference>
<dbReference type="Pfam" id="PF00069">
    <property type="entry name" value="Pkinase"/>
    <property type="match status" value="1"/>
</dbReference>
<dbReference type="STRING" id="428993.SAMN06296058_1770"/>
<evidence type="ECO:0000256" key="1">
    <source>
        <dbReference type="ARBA" id="ARBA00022679"/>
    </source>
</evidence>
<dbReference type="InterPro" id="IPR019734">
    <property type="entry name" value="TPR_rpt"/>
</dbReference>
<dbReference type="InterPro" id="IPR011009">
    <property type="entry name" value="Kinase-like_dom_sf"/>
</dbReference>
<dbReference type="GO" id="GO:0004674">
    <property type="term" value="F:protein serine/threonine kinase activity"/>
    <property type="evidence" value="ECO:0007669"/>
    <property type="project" value="UniProtKB-KW"/>
</dbReference>
<feature type="transmembrane region" description="Helical" evidence="6">
    <location>
        <begin position="388"/>
        <end position="409"/>
    </location>
</feature>
<accession>A0A1T5KKH3</accession>
<dbReference type="Gene3D" id="1.10.510.10">
    <property type="entry name" value="Transferase(Phosphotransferase) domain 1"/>
    <property type="match status" value="1"/>
</dbReference>
<dbReference type="AlphaFoldDB" id="A0A1T5KKH3"/>
<dbReference type="RefSeq" id="WP_079724034.1">
    <property type="nucleotide sequence ID" value="NZ_BMCL01000002.1"/>
</dbReference>
<dbReference type="InterPro" id="IPR008271">
    <property type="entry name" value="Ser/Thr_kinase_AS"/>
</dbReference>
<sequence>MDAERWKRLSPLLDVLLELDEPAREHRLESLRAQDPELAAELEQLLALEEEDSGFMQAPLLEKPALGLQPGTLIGPYRLEELLGEGGMGMVWLAIRADGLYQRRVALKLLRPGLADPNLRLRFTREREILARLEHPNIARLLDAGVGQEGGQPYLALEYVEGTPITDYCWANKLSVDETLALFLQVCEAVSHAHANLIVHRDLKPSNILVSANREARLLDFGIAKLLDEAEPVPVHPRTEVRAFTLHYAAPEQIRGEPVTTMTDVYSLGVVIYELLAGTKPYRLRRQSDAEWEEAILAVDPLKPSVAAQRTTGGGRTDCPNARRNGRRLAGDLDNIVLKALAKAPEQRYPSVEALALDLRRHLEGRPVHARPQSLGYRARKYISRHRWALTAGIATTAILIAALGASLWQSQQAVREAARAQAMQNFVIGLFDNAGGAQQGNAFDARELLVAGERRGERELARQPLAHAELLGVIARLRIGLGDYREALKLLERQDQLLASVGSSPPDGLRLEGTTQRGRVLALMGRPRDCIDAMLPLESQIGRLQLQLPLQSADFLSQDGRCRRAVADRQTARQMFQRSQLIRRGVRDQMGVAESLVDQAGLESDMGNADGAIRGLNAALVHLHQYGGERHPLTIDIERSMASLYRTRGDSQTALLHYERALELASEIHGNNHPATLAVRRQMAAVQVDLGHFREAAAQMKQLHGMTMAALGPYHRETGSSWNSMGVIAWELGDGETAITDISHAVSIWRYPDNRQQLPGGLYNYGMVLHDAGRDDQALAALLEARRLRVELFGASHALVGDTDRLIGEVLAARGHQQEADTYLQRAEILTRIGYGADHPRALFAQLSLARQLGREGNVAQALQRLDALAVRNGEGSEIPKLRWNARAYAAQLRCQNNQRDRGQRELDNLVAELRRLQPDGGVIPREVGRIRAACI</sequence>
<keyword evidence="6" id="KW-0472">Membrane</keyword>
<evidence type="ECO:0000313" key="9">
    <source>
        <dbReference type="Proteomes" id="UP000190341"/>
    </source>
</evidence>
<keyword evidence="6" id="KW-0812">Transmembrane</keyword>
<keyword evidence="4 5" id="KW-0067">ATP-binding</keyword>
<dbReference type="SMART" id="SM00028">
    <property type="entry name" value="TPR"/>
    <property type="match status" value="4"/>
</dbReference>
<evidence type="ECO:0000256" key="2">
    <source>
        <dbReference type="ARBA" id="ARBA00022741"/>
    </source>
</evidence>
<protein>
    <submittedName>
        <fullName evidence="8">Serine/threonine protein kinase</fullName>
    </submittedName>
</protein>
<evidence type="ECO:0000256" key="6">
    <source>
        <dbReference type="SAM" id="Phobius"/>
    </source>
</evidence>
<dbReference type="InterPro" id="IPR017441">
    <property type="entry name" value="Protein_kinase_ATP_BS"/>
</dbReference>
<dbReference type="InterPro" id="IPR011990">
    <property type="entry name" value="TPR-like_helical_dom_sf"/>
</dbReference>
<dbReference type="InterPro" id="IPR000719">
    <property type="entry name" value="Prot_kinase_dom"/>
</dbReference>
<keyword evidence="1" id="KW-0808">Transferase</keyword>
<keyword evidence="9" id="KW-1185">Reference proteome</keyword>
<name>A0A1T5KKH3_9GAMM</name>
<dbReference type="Proteomes" id="UP000190341">
    <property type="component" value="Unassembled WGS sequence"/>
</dbReference>
<evidence type="ECO:0000256" key="3">
    <source>
        <dbReference type="ARBA" id="ARBA00022777"/>
    </source>
</evidence>
<dbReference type="PROSITE" id="PS00108">
    <property type="entry name" value="PROTEIN_KINASE_ST"/>
    <property type="match status" value="1"/>
</dbReference>
<dbReference type="SUPFAM" id="SSF48452">
    <property type="entry name" value="TPR-like"/>
    <property type="match status" value="2"/>
</dbReference>
<dbReference type="PROSITE" id="PS50011">
    <property type="entry name" value="PROTEIN_KINASE_DOM"/>
    <property type="match status" value="1"/>
</dbReference>
<keyword evidence="6" id="KW-1133">Transmembrane helix</keyword>
<evidence type="ECO:0000256" key="4">
    <source>
        <dbReference type="ARBA" id="ARBA00022840"/>
    </source>
</evidence>
<evidence type="ECO:0000259" key="7">
    <source>
        <dbReference type="PROSITE" id="PS50011"/>
    </source>
</evidence>
<evidence type="ECO:0000313" key="8">
    <source>
        <dbReference type="EMBL" id="SKC63959.1"/>
    </source>
</evidence>
<reference evidence="8 9" key="1">
    <citation type="submission" date="2017-02" db="EMBL/GenBank/DDBJ databases">
        <authorList>
            <person name="Peterson S.W."/>
        </authorList>
    </citation>
    <scope>NUCLEOTIDE SEQUENCE [LARGE SCALE GENOMIC DNA]</scope>
    <source>
        <strain evidence="8 9">P15</strain>
    </source>
</reference>
<keyword evidence="8" id="KW-0723">Serine/threonine-protein kinase</keyword>
<proteinExistence type="predicted"/>
<feature type="binding site" evidence="5">
    <location>
        <position position="108"/>
    </location>
    <ligand>
        <name>ATP</name>
        <dbReference type="ChEBI" id="CHEBI:30616"/>
    </ligand>
</feature>
<dbReference type="PANTHER" id="PTHR43289">
    <property type="entry name" value="MITOGEN-ACTIVATED PROTEIN KINASE KINASE KINASE 20-RELATED"/>
    <property type="match status" value="1"/>
</dbReference>
<evidence type="ECO:0000256" key="5">
    <source>
        <dbReference type="PROSITE-ProRule" id="PRU10141"/>
    </source>
</evidence>
<feature type="domain" description="Protein kinase" evidence="7">
    <location>
        <begin position="77"/>
        <end position="363"/>
    </location>
</feature>
<dbReference type="GO" id="GO:0005524">
    <property type="term" value="F:ATP binding"/>
    <property type="evidence" value="ECO:0007669"/>
    <property type="project" value="UniProtKB-UniRule"/>
</dbReference>
<organism evidence="8 9">
    <name type="scientific">Pseudoxanthomonas indica</name>
    <dbReference type="NCBI Taxonomy" id="428993"/>
    <lineage>
        <taxon>Bacteria</taxon>
        <taxon>Pseudomonadati</taxon>
        <taxon>Pseudomonadota</taxon>
        <taxon>Gammaproteobacteria</taxon>
        <taxon>Lysobacterales</taxon>
        <taxon>Lysobacteraceae</taxon>
        <taxon>Pseudoxanthomonas</taxon>
    </lineage>
</organism>
<dbReference type="CDD" id="cd14014">
    <property type="entry name" value="STKc_PknB_like"/>
    <property type="match status" value="1"/>
</dbReference>